<feature type="region of interest" description="Disordered" evidence="7">
    <location>
        <begin position="458"/>
        <end position="532"/>
    </location>
</feature>
<dbReference type="Pfam" id="PF07714">
    <property type="entry name" value="PK_Tyr_Ser-Thr"/>
    <property type="match status" value="2"/>
</dbReference>
<dbReference type="PANTHER" id="PTHR44329:SF214">
    <property type="entry name" value="PROTEIN KINASE DOMAIN-CONTAINING PROTEIN"/>
    <property type="match status" value="1"/>
</dbReference>
<feature type="compositionally biased region" description="Polar residues" evidence="7">
    <location>
        <begin position="335"/>
        <end position="344"/>
    </location>
</feature>
<dbReference type="GeneID" id="17354786"/>
<dbReference type="RefSeq" id="XP_005847290.1">
    <property type="nucleotide sequence ID" value="XM_005847228.1"/>
</dbReference>
<feature type="chain" id="PRO_5003155721" description="Protein kinase domain-containing protein" evidence="8">
    <location>
        <begin position="23"/>
        <end position="769"/>
    </location>
</feature>
<dbReference type="InterPro" id="IPR001245">
    <property type="entry name" value="Ser-Thr/Tyr_kinase_cat_dom"/>
</dbReference>
<dbReference type="OrthoDB" id="1711006at2759"/>
<reference evidence="10 11" key="1">
    <citation type="journal article" date="2010" name="Plant Cell">
        <title>The Chlorella variabilis NC64A genome reveals adaptation to photosymbiosis, coevolution with viruses, and cryptic sex.</title>
        <authorList>
            <person name="Blanc G."/>
            <person name="Duncan G."/>
            <person name="Agarkova I."/>
            <person name="Borodovsky M."/>
            <person name="Gurnon J."/>
            <person name="Kuo A."/>
            <person name="Lindquist E."/>
            <person name="Lucas S."/>
            <person name="Pangilinan J."/>
            <person name="Polle J."/>
            <person name="Salamov A."/>
            <person name="Terry A."/>
            <person name="Yamada T."/>
            <person name="Dunigan D.D."/>
            <person name="Grigoriev I.V."/>
            <person name="Claverie J.M."/>
            <person name="Van Etten J.L."/>
        </authorList>
    </citation>
    <scope>NUCLEOTIDE SEQUENCE [LARGE SCALE GENOMIC DNA]</scope>
    <source>
        <strain evidence="10 11">NC64A</strain>
    </source>
</reference>
<evidence type="ECO:0000259" key="9">
    <source>
        <dbReference type="PROSITE" id="PS50011"/>
    </source>
</evidence>
<keyword evidence="4" id="KW-0418">Kinase</keyword>
<keyword evidence="11" id="KW-1185">Reference proteome</keyword>
<accession>E1ZFU8</accession>
<dbReference type="PANTHER" id="PTHR44329">
    <property type="entry name" value="SERINE/THREONINE-PROTEIN KINASE TNNI3K-RELATED"/>
    <property type="match status" value="1"/>
</dbReference>
<feature type="compositionally biased region" description="Low complexity" evidence="7">
    <location>
        <begin position="355"/>
        <end position="366"/>
    </location>
</feature>
<dbReference type="InterPro" id="IPR017441">
    <property type="entry name" value="Protein_kinase_ATP_BS"/>
</dbReference>
<dbReference type="eggNOG" id="KOG0192">
    <property type="taxonomic scope" value="Eukaryota"/>
</dbReference>
<evidence type="ECO:0000256" key="1">
    <source>
        <dbReference type="ARBA" id="ARBA00022527"/>
    </source>
</evidence>
<keyword evidence="8" id="KW-0732">Signal</keyword>
<keyword evidence="3 6" id="KW-0547">Nucleotide-binding</keyword>
<dbReference type="PRINTS" id="PR00109">
    <property type="entry name" value="TYRKINASE"/>
</dbReference>
<gene>
    <name evidence="10" type="ORF">CHLNCDRAFT_134359</name>
</gene>
<keyword evidence="2" id="KW-0808">Transferase</keyword>
<dbReference type="Gene3D" id="3.30.200.20">
    <property type="entry name" value="Phosphorylase Kinase, domain 1"/>
    <property type="match status" value="1"/>
</dbReference>
<dbReference type="PROSITE" id="PS50011">
    <property type="entry name" value="PROTEIN_KINASE_DOM"/>
    <property type="match status" value="1"/>
</dbReference>
<evidence type="ECO:0000256" key="5">
    <source>
        <dbReference type="ARBA" id="ARBA00022840"/>
    </source>
</evidence>
<feature type="compositionally biased region" description="Low complexity" evidence="7">
    <location>
        <begin position="460"/>
        <end position="511"/>
    </location>
</feature>
<feature type="domain" description="Protein kinase" evidence="9">
    <location>
        <begin position="386"/>
        <end position="756"/>
    </location>
</feature>
<evidence type="ECO:0000313" key="10">
    <source>
        <dbReference type="EMBL" id="EFN55188.1"/>
    </source>
</evidence>
<dbReference type="InterPro" id="IPR051681">
    <property type="entry name" value="Ser/Thr_Kinases-Pseudokinases"/>
</dbReference>
<dbReference type="GO" id="GO:0004674">
    <property type="term" value="F:protein serine/threonine kinase activity"/>
    <property type="evidence" value="ECO:0007669"/>
    <property type="project" value="UniProtKB-KW"/>
</dbReference>
<dbReference type="PROSITE" id="PS00107">
    <property type="entry name" value="PROTEIN_KINASE_ATP"/>
    <property type="match status" value="1"/>
</dbReference>
<dbReference type="InterPro" id="IPR008271">
    <property type="entry name" value="Ser/Thr_kinase_AS"/>
</dbReference>
<feature type="signal peptide" evidence="8">
    <location>
        <begin position="1"/>
        <end position="22"/>
    </location>
</feature>
<dbReference type="InterPro" id="IPR011009">
    <property type="entry name" value="Kinase-like_dom_sf"/>
</dbReference>
<dbReference type="STRING" id="554065.E1ZFU8"/>
<evidence type="ECO:0000256" key="4">
    <source>
        <dbReference type="ARBA" id="ARBA00022777"/>
    </source>
</evidence>
<evidence type="ECO:0000256" key="7">
    <source>
        <dbReference type="SAM" id="MobiDB-lite"/>
    </source>
</evidence>
<dbReference type="Gene3D" id="1.10.510.10">
    <property type="entry name" value="Transferase(Phosphotransferase) domain 1"/>
    <property type="match status" value="1"/>
</dbReference>
<keyword evidence="5 6" id="KW-0067">ATP-binding</keyword>
<evidence type="ECO:0000313" key="11">
    <source>
        <dbReference type="Proteomes" id="UP000008141"/>
    </source>
</evidence>
<proteinExistence type="predicted"/>
<dbReference type="Proteomes" id="UP000008141">
    <property type="component" value="Unassembled WGS sequence"/>
</dbReference>
<feature type="compositionally biased region" description="Polar residues" evidence="7">
    <location>
        <begin position="316"/>
        <end position="326"/>
    </location>
</feature>
<sequence>MWRAALAACLLALVAWPAAVMAAPPPPAVLAPGSATVATAQELLQALEQGISNITLAGDVSLTPDALQQFQLPIQIAENATVLIRGGNPGTVPVLDWGAAINVLDLEPGSTLVLDGIVSANPASYSGGLASLNIESKGSFLWPSITGDPGYRIVVNNSVVFHDVAGCSPQLVEGEISRLAKILGNNDSAVYLGGMSSHFTHIPGSPIPIVDTLAKQQVGSALFDISNVTLTCFDSLAEPAATSPAPSSSEAASSSGSGTQAWVWAVVGSVAGVAVLGGAALGGYWRRRQRRLGTETLAAAPAAAPEAEATGDKQLTKGSRLSSSRLSDIVVTASEEPQQASGHSSDPRSDPTGPPASLASDAPSAARRTSADVHLRQFRVGAIEDVQLGDLLGKGSFGRVYKGWWRGAPVAVKIIEHHILEGQVQDLAREPLLSMSVSHPNVLTTHKVSVVRLVSEAHPAPRQAPEQQPAADLADQSAAARLRGASRAAQAGQAGPPSSATSQLTRRSQGSSVGGGSTGQPTLVPTLRSSLDADSSHGGCSVLAEVVSPGDELQPGPHETWLVTELCDRGSLADLIGSRGRMPADPQLRHVWVLQCLLDIAQGLDYLHSCGMVHVDLKPGNVLLRSVRNDRRGFVCKLADFGLSRMLGHEQTHVDTGSFGTPSFAAPELVCEGRLDRATDIFALGMVMWELEVGQQAHPGRNAMQIIFLVTQKRYRPPIPPSCPPPLASLMQRCWAHDAADRPAASAVVAELHAMLVPLSRSQSLPMAP</sequence>
<dbReference type="SUPFAM" id="SSF56112">
    <property type="entry name" value="Protein kinase-like (PK-like)"/>
    <property type="match status" value="1"/>
</dbReference>
<dbReference type="AlphaFoldDB" id="E1ZFU8"/>
<dbReference type="KEGG" id="cvr:CHLNCDRAFT_134359"/>
<organism evidence="11">
    <name type="scientific">Chlorella variabilis</name>
    <name type="common">Green alga</name>
    <dbReference type="NCBI Taxonomy" id="554065"/>
    <lineage>
        <taxon>Eukaryota</taxon>
        <taxon>Viridiplantae</taxon>
        <taxon>Chlorophyta</taxon>
        <taxon>core chlorophytes</taxon>
        <taxon>Trebouxiophyceae</taxon>
        <taxon>Chlorellales</taxon>
        <taxon>Chlorellaceae</taxon>
        <taxon>Chlorella clade</taxon>
        <taxon>Chlorella</taxon>
    </lineage>
</organism>
<name>E1ZFU8_CHLVA</name>
<dbReference type="InParanoid" id="E1ZFU8"/>
<protein>
    <recommendedName>
        <fullName evidence="9">Protein kinase domain-containing protein</fullName>
    </recommendedName>
</protein>
<feature type="compositionally biased region" description="Polar residues" evidence="7">
    <location>
        <begin position="521"/>
        <end position="532"/>
    </location>
</feature>
<feature type="compositionally biased region" description="Low complexity" evidence="7">
    <location>
        <begin position="298"/>
        <end position="308"/>
    </location>
</feature>
<evidence type="ECO:0000256" key="8">
    <source>
        <dbReference type="SAM" id="SignalP"/>
    </source>
</evidence>
<evidence type="ECO:0000256" key="2">
    <source>
        <dbReference type="ARBA" id="ARBA00022679"/>
    </source>
</evidence>
<feature type="region of interest" description="Disordered" evidence="7">
    <location>
        <begin position="298"/>
        <end position="370"/>
    </location>
</feature>
<dbReference type="InterPro" id="IPR000719">
    <property type="entry name" value="Prot_kinase_dom"/>
</dbReference>
<dbReference type="EMBL" id="GL433845">
    <property type="protein sequence ID" value="EFN55188.1"/>
    <property type="molecule type" value="Genomic_DNA"/>
</dbReference>
<evidence type="ECO:0000256" key="6">
    <source>
        <dbReference type="PROSITE-ProRule" id="PRU10141"/>
    </source>
</evidence>
<dbReference type="PROSITE" id="PS00108">
    <property type="entry name" value="PROTEIN_KINASE_ST"/>
    <property type="match status" value="1"/>
</dbReference>
<evidence type="ECO:0000256" key="3">
    <source>
        <dbReference type="ARBA" id="ARBA00022741"/>
    </source>
</evidence>
<keyword evidence="1" id="KW-0723">Serine/threonine-protein kinase</keyword>
<dbReference type="GO" id="GO:0005524">
    <property type="term" value="F:ATP binding"/>
    <property type="evidence" value="ECO:0007669"/>
    <property type="project" value="UniProtKB-UniRule"/>
</dbReference>
<feature type="binding site" evidence="6">
    <location>
        <position position="413"/>
    </location>
    <ligand>
        <name>ATP</name>
        <dbReference type="ChEBI" id="CHEBI:30616"/>
    </ligand>
</feature>
<dbReference type="SMART" id="SM00220">
    <property type="entry name" value="S_TKc"/>
    <property type="match status" value="1"/>
</dbReference>